<organism evidence="2 3">
    <name type="scientific">Ramalina farinacea</name>
    <dbReference type="NCBI Taxonomy" id="258253"/>
    <lineage>
        <taxon>Eukaryota</taxon>
        <taxon>Fungi</taxon>
        <taxon>Dikarya</taxon>
        <taxon>Ascomycota</taxon>
        <taxon>Pezizomycotina</taxon>
        <taxon>Lecanoromycetes</taxon>
        <taxon>OSLEUM clade</taxon>
        <taxon>Lecanoromycetidae</taxon>
        <taxon>Lecanorales</taxon>
        <taxon>Lecanorineae</taxon>
        <taxon>Ramalinaceae</taxon>
        <taxon>Ramalina</taxon>
    </lineage>
</organism>
<dbReference type="PANTHER" id="PTHR40132:SF1">
    <property type="entry name" value="PRE-MRNA-SPLICING FACTOR 38B"/>
    <property type="match status" value="1"/>
</dbReference>
<evidence type="ECO:0000256" key="1">
    <source>
        <dbReference type="SAM" id="MobiDB-lite"/>
    </source>
</evidence>
<evidence type="ECO:0000313" key="2">
    <source>
        <dbReference type="EMBL" id="MDI1486873.1"/>
    </source>
</evidence>
<gene>
    <name evidence="2" type="primary">RPL37</name>
    <name evidence="2" type="ORF">OHK93_006135</name>
</gene>
<dbReference type="PANTHER" id="PTHR40132">
    <property type="entry name" value="PRE-MRNA-SPLICING FACTOR 38B"/>
    <property type="match status" value="1"/>
</dbReference>
<comment type="caution">
    <text evidence="2">The sequence shown here is derived from an EMBL/GenBank/DDBJ whole genome shotgun (WGS) entry which is preliminary data.</text>
</comment>
<protein>
    <submittedName>
        <fullName evidence="2">60S ribosomal protein L37</fullName>
    </submittedName>
</protein>
<sequence>MANPTEDRNQCLRTLGSPSQSSDTDPLEAMIGPPPPPPQPKINSRGRGALNGQSKSTMDDHFSSNYDPANDAQPDPDLEVDDWDQALEALRDRQKWQTQGAERLRAAGFTEEEVSKWAKGKAPSAAAERGEEDVRWRGRGEGREWDRGKMMTDDGVETAAEWGRLTGS</sequence>
<proteinExistence type="predicted"/>
<feature type="region of interest" description="Disordered" evidence="1">
    <location>
        <begin position="112"/>
        <end position="168"/>
    </location>
</feature>
<feature type="region of interest" description="Disordered" evidence="1">
    <location>
        <begin position="1"/>
        <end position="79"/>
    </location>
</feature>
<dbReference type="Proteomes" id="UP001161017">
    <property type="component" value="Unassembled WGS sequence"/>
</dbReference>
<name>A0AA43TSR0_9LECA</name>
<feature type="compositionally biased region" description="Basic and acidic residues" evidence="1">
    <location>
        <begin position="128"/>
        <end position="152"/>
    </location>
</feature>
<reference evidence="2" key="1">
    <citation type="journal article" date="2023" name="Genome Biol. Evol.">
        <title>First Whole Genome Sequence and Flow Cytometry Genome Size Data for the Lichen-Forming Fungus Ramalina farinacea (Ascomycota).</title>
        <authorList>
            <person name="Llewellyn T."/>
            <person name="Mian S."/>
            <person name="Hill R."/>
            <person name="Leitch I.J."/>
            <person name="Gaya E."/>
        </authorList>
    </citation>
    <scope>NUCLEOTIDE SEQUENCE</scope>
    <source>
        <strain evidence="2">LIQ254RAFAR</strain>
    </source>
</reference>
<keyword evidence="3" id="KW-1185">Reference proteome</keyword>
<feature type="compositionally biased region" description="Basic and acidic residues" evidence="1">
    <location>
        <begin position="1"/>
        <end position="10"/>
    </location>
</feature>
<keyword evidence="2" id="KW-0687">Ribonucleoprotein</keyword>
<accession>A0AA43TSR0</accession>
<dbReference type="GO" id="GO:0005840">
    <property type="term" value="C:ribosome"/>
    <property type="evidence" value="ECO:0007669"/>
    <property type="project" value="UniProtKB-KW"/>
</dbReference>
<dbReference type="EMBL" id="JAPUFD010000004">
    <property type="protein sequence ID" value="MDI1486873.1"/>
    <property type="molecule type" value="Genomic_DNA"/>
</dbReference>
<keyword evidence="2" id="KW-0689">Ribosomal protein</keyword>
<evidence type="ECO:0000313" key="3">
    <source>
        <dbReference type="Proteomes" id="UP001161017"/>
    </source>
</evidence>
<dbReference type="AlphaFoldDB" id="A0AA43TSR0"/>